<evidence type="ECO:0000259" key="1">
    <source>
        <dbReference type="Pfam" id="PF01909"/>
    </source>
</evidence>
<dbReference type="AlphaFoldDB" id="A0A926HIV0"/>
<keyword evidence="3" id="KW-1185">Reference proteome</keyword>
<protein>
    <submittedName>
        <fullName evidence="2">Nucleotidyltransferase domain-containing protein</fullName>
    </submittedName>
</protein>
<dbReference type="Proteomes" id="UP000654279">
    <property type="component" value="Unassembled WGS sequence"/>
</dbReference>
<evidence type="ECO:0000313" key="2">
    <source>
        <dbReference type="EMBL" id="MBC8529202.1"/>
    </source>
</evidence>
<evidence type="ECO:0000313" key="3">
    <source>
        <dbReference type="Proteomes" id="UP000654279"/>
    </source>
</evidence>
<dbReference type="Pfam" id="PF01909">
    <property type="entry name" value="NTP_transf_2"/>
    <property type="match status" value="1"/>
</dbReference>
<dbReference type="GO" id="GO:0016779">
    <property type="term" value="F:nucleotidyltransferase activity"/>
    <property type="evidence" value="ECO:0007669"/>
    <property type="project" value="InterPro"/>
</dbReference>
<reference evidence="2" key="1">
    <citation type="submission" date="2020-08" db="EMBL/GenBank/DDBJ databases">
        <title>Genome public.</title>
        <authorList>
            <person name="Liu C."/>
            <person name="Sun Q."/>
        </authorList>
    </citation>
    <scope>NUCLEOTIDE SEQUENCE</scope>
    <source>
        <strain evidence="2">NSJ-44</strain>
    </source>
</reference>
<feature type="domain" description="Polymerase nucleotidyl transferase" evidence="1">
    <location>
        <begin position="18"/>
        <end position="65"/>
    </location>
</feature>
<dbReference type="InterPro" id="IPR043519">
    <property type="entry name" value="NT_sf"/>
</dbReference>
<sequence length="220" mass="24996">MEISSWLAQMQARLLQTFGERVAFIGLQGSFARGEAGAGSDIDLVVILDEVGLEDLERYRALLEEMPLRERSCGFIAGREELLAWPRYDLFQFCRDTRPIYGELEPLVPPIDRADVATAIQNGAAALYHALAHAFVHEEPGEALPGLYKAAFFILQAELYLETGFYPRNAGQMEERVSGERAQIFAAYKRRNELEPERWAACYGQLLSWSSALMRRYRQK</sequence>
<dbReference type="Gene3D" id="3.30.460.10">
    <property type="entry name" value="Beta Polymerase, domain 2"/>
    <property type="match status" value="1"/>
</dbReference>
<organism evidence="2 3">
    <name type="scientific">Luoshenia tenuis</name>
    <dbReference type="NCBI Taxonomy" id="2763654"/>
    <lineage>
        <taxon>Bacteria</taxon>
        <taxon>Bacillati</taxon>
        <taxon>Bacillota</taxon>
        <taxon>Clostridia</taxon>
        <taxon>Christensenellales</taxon>
        <taxon>Christensenellaceae</taxon>
        <taxon>Luoshenia</taxon>
    </lineage>
</organism>
<dbReference type="CDD" id="cd05403">
    <property type="entry name" value="NT_KNTase_like"/>
    <property type="match status" value="1"/>
</dbReference>
<dbReference type="SUPFAM" id="SSF81301">
    <property type="entry name" value="Nucleotidyltransferase"/>
    <property type="match status" value="1"/>
</dbReference>
<accession>A0A926HIV0</accession>
<comment type="caution">
    <text evidence="2">The sequence shown here is derived from an EMBL/GenBank/DDBJ whole genome shotgun (WGS) entry which is preliminary data.</text>
</comment>
<gene>
    <name evidence="2" type="ORF">H8699_07150</name>
</gene>
<name>A0A926HIV0_9FIRM</name>
<dbReference type="EMBL" id="JACRSO010000002">
    <property type="protein sequence ID" value="MBC8529202.1"/>
    <property type="molecule type" value="Genomic_DNA"/>
</dbReference>
<dbReference type="RefSeq" id="WP_249285070.1">
    <property type="nucleotide sequence ID" value="NZ_JACRSO010000002.1"/>
</dbReference>
<proteinExistence type="predicted"/>
<dbReference type="InterPro" id="IPR002934">
    <property type="entry name" value="Polymerase_NTP_transf_dom"/>
</dbReference>